<comment type="caution">
    <text evidence="2">The sequence shown here is derived from an EMBL/GenBank/DDBJ whole genome shotgun (WGS) entry which is preliminary data.</text>
</comment>
<reference evidence="2 3" key="1">
    <citation type="submission" date="2021-06" db="EMBL/GenBank/DDBJ databases">
        <title>50 bacteria genomes isolated from Dapeng, Shenzhen, China.</title>
        <authorList>
            <person name="Zheng W."/>
            <person name="Yu S."/>
            <person name="Huang Y."/>
        </authorList>
    </citation>
    <scope>NUCLEOTIDE SEQUENCE [LARGE SCALE GENOMIC DNA]</scope>
    <source>
        <strain evidence="2 3">DP1N14-2</strain>
    </source>
</reference>
<dbReference type="InterPro" id="IPR000835">
    <property type="entry name" value="HTH_MarR-typ"/>
</dbReference>
<dbReference type="InterPro" id="IPR036388">
    <property type="entry name" value="WH-like_DNA-bd_sf"/>
</dbReference>
<dbReference type="EMBL" id="JAHVJA010000009">
    <property type="protein sequence ID" value="MBY6141219.1"/>
    <property type="molecule type" value="Genomic_DNA"/>
</dbReference>
<accession>A0ABS7NKK1</accession>
<sequence length="173" mass="19174">MASNQPDGRRIVSSRHLAEGEGWEMSELEYGLIVAFNAFSRWTTRCMAAAGQPDLSPLEILILHNVNHRGKDKRLSDICFLLNIEDNHTVNYGLRKLLKAGLLDSEKRGKEVFYRTSAEGAAVCSAYRDVRRQCLLDGLAGAELPGNDLREIARSLRSLSGHYDQASRAAASL</sequence>
<dbReference type="Pfam" id="PF13463">
    <property type="entry name" value="HTH_27"/>
    <property type="match status" value="1"/>
</dbReference>
<dbReference type="Gene3D" id="1.10.10.10">
    <property type="entry name" value="Winged helix-like DNA-binding domain superfamily/Winged helix DNA-binding domain"/>
    <property type="match status" value="1"/>
</dbReference>
<dbReference type="SUPFAM" id="SSF46785">
    <property type="entry name" value="Winged helix' DNA-binding domain"/>
    <property type="match status" value="1"/>
</dbReference>
<evidence type="ECO:0000313" key="3">
    <source>
        <dbReference type="Proteomes" id="UP000766629"/>
    </source>
</evidence>
<dbReference type="PIRSF" id="PIRSF036158">
    <property type="entry name" value="UCP036158_MarR"/>
    <property type="match status" value="1"/>
</dbReference>
<gene>
    <name evidence="2" type="ORF">KUV26_17410</name>
</gene>
<protein>
    <submittedName>
        <fullName evidence="2">Winged helix DNA-binding protein</fullName>
    </submittedName>
</protein>
<evidence type="ECO:0000313" key="2">
    <source>
        <dbReference type="EMBL" id="MBY6141219.1"/>
    </source>
</evidence>
<dbReference type="RefSeq" id="WP_222509299.1">
    <property type="nucleotide sequence ID" value="NZ_JAHVJA010000009.1"/>
</dbReference>
<organism evidence="2 3">
    <name type="scientific">Leisingera daeponensis</name>
    <dbReference type="NCBI Taxonomy" id="405746"/>
    <lineage>
        <taxon>Bacteria</taxon>
        <taxon>Pseudomonadati</taxon>
        <taxon>Pseudomonadota</taxon>
        <taxon>Alphaproteobacteria</taxon>
        <taxon>Rhodobacterales</taxon>
        <taxon>Roseobacteraceae</taxon>
        <taxon>Leisingera</taxon>
    </lineage>
</organism>
<dbReference type="GO" id="GO:0003677">
    <property type="term" value="F:DNA binding"/>
    <property type="evidence" value="ECO:0007669"/>
    <property type="project" value="UniProtKB-KW"/>
</dbReference>
<keyword evidence="2" id="KW-0238">DNA-binding</keyword>
<dbReference type="Proteomes" id="UP000766629">
    <property type="component" value="Unassembled WGS sequence"/>
</dbReference>
<evidence type="ECO:0000259" key="1">
    <source>
        <dbReference type="Pfam" id="PF13463"/>
    </source>
</evidence>
<keyword evidence="3" id="KW-1185">Reference proteome</keyword>
<proteinExistence type="predicted"/>
<dbReference type="InterPro" id="IPR014601">
    <property type="entry name" value="Trans_reg_MarR_HTH"/>
</dbReference>
<feature type="domain" description="HTH marR-type" evidence="1">
    <location>
        <begin position="55"/>
        <end position="120"/>
    </location>
</feature>
<name>A0ABS7NKK1_9RHOB</name>
<dbReference type="InterPro" id="IPR036390">
    <property type="entry name" value="WH_DNA-bd_sf"/>
</dbReference>